<name>A0A8T0GPA1_CERPU</name>
<gene>
    <name evidence="2" type="ORF">KC19_10G179200</name>
</gene>
<feature type="region of interest" description="Disordered" evidence="1">
    <location>
        <begin position="1"/>
        <end position="21"/>
    </location>
</feature>
<dbReference type="PANTHER" id="PTHR47679:SF1">
    <property type="entry name" value="PROTEIN TORNADO 1"/>
    <property type="match status" value="1"/>
</dbReference>
<accession>A0A8T0GPA1</accession>
<dbReference type="Gene3D" id="3.40.50.300">
    <property type="entry name" value="P-loop containing nucleotide triphosphate hydrolases"/>
    <property type="match status" value="1"/>
</dbReference>
<protein>
    <recommendedName>
        <fullName evidence="4">C-terminal of Roc (COR) domain-containing protein</fullName>
    </recommendedName>
</protein>
<evidence type="ECO:0000313" key="3">
    <source>
        <dbReference type="Proteomes" id="UP000822688"/>
    </source>
</evidence>
<dbReference type="EMBL" id="CM026431">
    <property type="protein sequence ID" value="KAG0560417.1"/>
    <property type="molecule type" value="Genomic_DNA"/>
</dbReference>
<dbReference type="SUPFAM" id="SSF52047">
    <property type="entry name" value="RNI-like"/>
    <property type="match status" value="1"/>
</dbReference>
<comment type="caution">
    <text evidence="2">The sequence shown here is derived from an EMBL/GenBank/DDBJ whole genome shotgun (WGS) entry which is preliminary data.</text>
</comment>
<sequence>MVLNMKEPVREPPEGPEPPDYFSVPLRGWKSDADKDGVVVFDRNEDEGFDECELSFEDFLRKTPSSLVQRKTIAIQYLGSLDAQFEEVCKIVRNIPRLKALKLSATSSMERFSGTWAGAVSRLLLEMSTLRKFTLNIEWPDGLQMKLLVDSLLQIRSLQAFNLIVQRENFWPPFPAMKQLCRYLKVPTNILARLEIHSAHLDDKEVRLLASVVGDNKFLKYLSFCRVKRKTSTFLPPSGVGSIAEALLSNTTLKTLVIWCTYIWAIEMKKLVAAIIPDSSGCQPNTSLSDLNLDGSEVEAQNGVVKYLSTMIKCNTSLKRLSVGDWQELKEGGCDRALHNVLNLLKSLQSNRTLEYLYLHRNTRIGGKQVLGMIMDMLLHNRTVVNIYLEGTPLDKEGDAELVYAELRKRKRDYELWLSVANMPPVKPNSARIFLCGNGEAGKTTICRKWEVVEPQERKQRRHIIGNLFSKYRQQASTSKHGDGLSSKDTDHRTRGIEVHKLVWGSMNISIWDMAGQEEYHSFHDLVVPNDSATGNCCLYFIVCNPVNRPLDAILTEIHYWLKFVASNTRKSESYRSHVTILMTHFDLWRGELHLSNRLKDRITELKIVFKDHLNFDDKLPFFSMNNGPGFSNDAFQLKQFAEKYLTTLSTNVPKVLKATIELQSIVAKWNAEHRDQPFIDWKTFEKICEGVDELKPSIHIKEALLNKKKIFVATALHEGGHILYYQDLKRIIMNPQWFCHDIMGTILFKCSTLNPNYSMISNGIIPQNYLEEVYYESLDSRVSSKYFEDFLSIMMKLQICYKDTDGNILFPSLFKSVQAIHLFWPSRKFEDNSSFSYFGSRLASKEPTATMLTTGFFPRLQVFLQKFVSGVARRSYKILKDSISFTYRHSDVYIEYKNDCIDIMSRSSGPEGYELHLQIIKSINDLRSSAILGCSGVDFEEFILRPYCVQELSPYEVRWNQVVSKRELKKMVTSLCDLNYQHHWEENDSSGLPGGFDSAETLLPQGDWQDVLQSCSQKLNVVETALEPEMPTVASSSEAEDVFPDDMVDLVAPSPEDSSEYHLKKYLQKEFQYLHMKLDRNHDEVKEILKGLKQEIIHKQELLYSRVSSRMSNLMKFSVQLLQSRVPKYPIFVPDSSRRNMKQVLKRMIPGLTSGRLHFFCEHKVGFHLPHRQVGLDASYGTASTRTFGIVLFWGLSVVTLLLKVGAHLGAGMGEVIPYPLLKDFMIMLDTPGLLDMAKPSGPVLEFLPDDLKKSPTISSFDNQVAEDWLVDFIKSKCNTVSSIHEKLGLNKVVYLNHSHESTKSNPVVAWVCDEHMESGRRDGTLECIGNSFVI</sequence>
<dbReference type="SUPFAM" id="SSF52540">
    <property type="entry name" value="P-loop containing nucleoside triphosphate hydrolases"/>
    <property type="match status" value="1"/>
</dbReference>
<dbReference type="InterPro" id="IPR027417">
    <property type="entry name" value="P-loop_NTPase"/>
</dbReference>
<organism evidence="2 3">
    <name type="scientific">Ceratodon purpureus</name>
    <name type="common">Fire moss</name>
    <name type="synonym">Dicranum purpureum</name>
    <dbReference type="NCBI Taxonomy" id="3225"/>
    <lineage>
        <taxon>Eukaryota</taxon>
        <taxon>Viridiplantae</taxon>
        <taxon>Streptophyta</taxon>
        <taxon>Embryophyta</taxon>
        <taxon>Bryophyta</taxon>
        <taxon>Bryophytina</taxon>
        <taxon>Bryopsida</taxon>
        <taxon>Dicranidae</taxon>
        <taxon>Pseudoditrichales</taxon>
        <taxon>Ditrichaceae</taxon>
        <taxon>Ceratodon</taxon>
    </lineage>
</organism>
<dbReference type="PANTHER" id="PTHR47679">
    <property type="entry name" value="PROTEIN TORNADO 1"/>
    <property type="match status" value="1"/>
</dbReference>
<keyword evidence="3" id="KW-1185">Reference proteome</keyword>
<evidence type="ECO:0000256" key="1">
    <source>
        <dbReference type="SAM" id="MobiDB-lite"/>
    </source>
</evidence>
<evidence type="ECO:0008006" key="4">
    <source>
        <dbReference type="Google" id="ProtNLM"/>
    </source>
</evidence>
<dbReference type="Proteomes" id="UP000822688">
    <property type="component" value="Chromosome 10"/>
</dbReference>
<dbReference type="Gene3D" id="3.80.10.10">
    <property type="entry name" value="Ribonuclease Inhibitor"/>
    <property type="match status" value="1"/>
</dbReference>
<dbReference type="InterPro" id="IPR032675">
    <property type="entry name" value="LRR_dom_sf"/>
</dbReference>
<reference evidence="2" key="1">
    <citation type="submission" date="2020-06" db="EMBL/GenBank/DDBJ databases">
        <title>WGS assembly of Ceratodon purpureus strain R40.</title>
        <authorList>
            <person name="Carey S.B."/>
            <person name="Jenkins J."/>
            <person name="Shu S."/>
            <person name="Lovell J.T."/>
            <person name="Sreedasyam A."/>
            <person name="Maumus F."/>
            <person name="Tiley G.P."/>
            <person name="Fernandez-Pozo N."/>
            <person name="Barry K."/>
            <person name="Chen C."/>
            <person name="Wang M."/>
            <person name="Lipzen A."/>
            <person name="Daum C."/>
            <person name="Saski C.A."/>
            <person name="Payton A.C."/>
            <person name="Mcbreen J.C."/>
            <person name="Conrad R.E."/>
            <person name="Kollar L.M."/>
            <person name="Olsson S."/>
            <person name="Huttunen S."/>
            <person name="Landis J.B."/>
            <person name="Wickett N.J."/>
            <person name="Johnson M.G."/>
            <person name="Rensing S.A."/>
            <person name="Grimwood J."/>
            <person name="Schmutz J."/>
            <person name="Mcdaniel S.F."/>
        </authorList>
    </citation>
    <scope>NUCLEOTIDE SEQUENCE</scope>
    <source>
        <strain evidence="2">R40</strain>
    </source>
</reference>
<evidence type="ECO:0000313" key="2">
    <source>
        <dbReference type="EMBL" id="KAG0560417.1"/>
    </source>
</evidence>
<proteinExistence type="predicted"/>
<dbReference type="EMBL" id="CM026431">
    <property type="protein sequence ID" value="KAG0560416.1"/>
    <property type="molecule type" value="Genomic_DNA"/>
</dbReference>